<dbReference type="EMBL" id="JAUMKJ010000044">
    <property type="protein sequence ID" value="MDO3680645.1"/>
    <property type="molecule type" value="Genomic_DNA"/>
</dbReference>
<dbReference type="Pfam" id="PF10076">
    <property type="entry name" value="Phage_Mu_Gp48"/>
    <property type="match status" value="1"/>
</dbReference>
<proteinExistence type="predicted"/>
<gene>
    <name evidence="1" type="ORF">Q3C12_26900</name>
</gene>
<evidence type="ECO:0000313" key="1">
    <source>
        <dbReference type="EMBL" id="MDO3680645.1"/>
    </source>
</evidence>
<protein>
    <submittedName>
        <fullName evidence="1">DUF2313 domain-containing protein</fullName>
    </submittedName>
</protein>
<evidence type="ECO:0000313" key="2">
    <source>
        <dbReference type="Proteomes" id="UP001168883"/>
    </source>
</evidence>
<reference evidence="1" key="1">
    <citation type="submission" date="2023-07" db="EMBL/GenBank/DDBJ databases">
        <authorList>
            <person name="Aktuganov G."/>
            <person name="Boyko T."/>
            <person name="Delegan Y."/>
            <person name="Galimzianova N."/>
            <person name="Gilvanova E."/>
            <person name="Korobov V."/>
            <person name="Kuzmina L."/>
            <person name="Melentiev A."/>
            <person name="Milman P."/>
            <person name="Ryabova A."/>
            <person name="Stupak E."/>
            <person name="Yasakov T."/>
            <person name="Zharikova N."/>
            <person name="Zhurenko E."/>
        </authorList>
    </citation>
    <scope>NUCLEOTIDE SEQUENCE</scope>
    <source>
        <strain evidence="1">IB-739</strain>
    </source>
</reference>
<dbReference type="Proteomes" id="UP001168883">
    <property type="component" value="Unassembled WGS sequence"/>
</dbReference>
<accession>A0ABT8VI58</accession>
<dbReference type="InterPro" id="IPR018755">
    <property type="entry name" value="Phage_Mu_Gp48"/>
</dbReference>
<comment type="caution">
    <text evidence="1">The sequence shown here is derived from an EMBL/GenBank/DDBJ whole genome shotgun (WGS) entry which is preliminary data.</text>
</comment>
<name>A0ABT8VI58_9BACL</name>
<keyword evidence="2" id="KW-1185">Reference proteome</keyword>
<sequence length="183" mass="21161">MNFSSLLARFFPHRWLNPKLSGNQKLFEGLGKTLDQMNALLQQVKNESRVLTAIDTIPLREDEYGIPSDPSIPLDIRRSSIIARMREQARPITKEDLLNALRSYGLEAEITNIPGQSDMKIRIISPYGEPPGFKQIQEFVEEVTRAHVGKEWIFSYTTWGEVKRTTWAEIKRGTWGQLKTRRF</sequence>
<dbReference type="RefSeq" id="WP_302880864.1">
    <property type="nucleotide sequence ID" value="NZ_JAUMKJ010000044.1"/>
</dbReference>
<organism evidence="1 2">
    <name type="scientific">Paenibacillus ehimensis</name>
    <dbReference type="NCBI Taxonomy" id="79264"/>
    <lineage>
        <taxon>Bacteria</taxon>
        <taxon>Bacillati</taxon>
        <taxon>Bacillota</taxon>
        <taxon>Bacilli</taxon>
        <taxon>Bacillales</taxon>
        <taxon>Paenibacillaceae</taxon>
        <taxon>Paenibacillus</taxon>
    </lineage>
</organism>